<proteinExistence type="predicted"/>
<feature type="transmembrane region" description="Helical" evidence="1">
    <location>
        <begin position="48"/>
        <end position="67"/>
    </location>
</feature>
<sequence>MVKDETLPLQPIKNREDMKEAFIKLHISIILAGFTGLFGKLITLNEGLLVWYRMLFAAIMLFIILWGSGKLKRTSFREVLKIAGTGLLLGLHWVFFYGSIKAANVSIGVVCFSLVGFFTALLEPLIIGRRVSVKELLFSLVTVCGIVLIFQFDTRYRTGIIIGVISSALAALFTITNKKVGVRHASSMMLFYEMIGGFLGLTCLLPFYLHFFPVETILPGMTNFLYLLLLSLVCTIGLYLLQIQVLKQVSAFTVNLSYNLEPVYSIILAMLFFGEAKELNLAFYAGLGLILLSVLLQTREATRCKGA</sequence>
<dbReference type="PANTHER" id="PTHR22911:SF79">
    <property type="entry name" value="MOBA-LIKE NTP TRANSFERASE DOMAIN-CONTAINING PROTEIN"/>
    <property type="match status" value="1"/>
</dbReference>
<feature type="transmembrane region" description="Helical" evidence="1">
    <location>
        <begin position="79"/>
        <end position="100"/>
    </location>
</feature>
<feature type="domain" description="EamA" evidence="2">
    <location>
        <begin position="158"/>
        <end position="296"/>
    </location>
</feature>
<dbReference type="STRING" id="537006.PRABACTJOHN_00500"/>
<accession>B7B656</accession>
<feature type="transmembrane region" description="Helical" evidence="1">
    <location>
        <begin position="158"/>
        <end position="177"/>
    </location>
</feature>
<feature type="transmembrane region" description="Helical" evidence="1">
    <location>
        <begin position="279"/>
        <end position="296"/>
    </location>
</feature>
<feature type="transmembrane region" description="Helical" evidence="1">
    <location>
        <begin position="189"/>
        <end position="212"/>
    </location>
</feature>
<dbReference type="Pfam" id="PF00892">
    <property type="entry name" value="EamA"/>
    <property type="match status" value="2"/>
</dbReference>
<dbReference type="Proteomes" id="UP000005510">
    <property type="component" value="Unassembled WGS sequence"/>
</dbReference>
<keyword evidence="1" id="KW-0472">Membrane</keyword>
<organism evidence="3 4">
    <name type="scientific">Parabacteroides johnsonii DSM 18315</name>
    <dbReference type="NCBI Taxonomy" id="537006"/>
    <lineage>
        <taxon>Bacteria</taxon>
        <taxon>Pseudomonadati</taxon>
        <taxon>Bacteroidota</taxon>
        <taxon>Bacteroidia</taxon>
        <taxon>Bacteroidales</taxon>
        <taxon>Tannerellaceae</taxon>
        <taxon>Parabacteroides</taxon>
    </lineage>
</organism>
<feature type="domain" description="EamA" evidence="2">
    <location>
        <begin position="27"/>
        <end position="150"/>
    </location>
</feature>
<feature type="transmembrane region" description="Helical" evidence="1">
    <location>
        <begin position="136"/>
        <end position="152"/>
    </location>
</feature>
<feature type="transmembrane region" description="Helical" evidence="1">
    <location>
        <begin position="106"/>
        <end position="127"/>
    </location>
</feature>
<reference evidence="3 4" key="2">
    <citation type="submission" date="2008-10" db="EMBL/GenBank/DDBJ databases">
        <authorList>
            <person name="Fulton L."/>
            <person name="Clifton S."/>
            <person name="Fulton B."/>
            <person name="Xu J."/>
            <person name="Minx P."/>
            <person name="Pepin K.H."/>
            <person name="Johnson M."/>
            <person name="Bhonagiri V."/>
            <person name="Nash W.E."/>
            <person name="Mardis E.R."/>
            <person name="Wilson R.K."/>
        </authorList>
    </citation>
    <scope>NUCLEOTIDE SEQUENCE [LARGE SCALE GENOMIC DNA]</scope>
    <source>
        <strain evidence="3 4">DSM 18315</strain>
    </source>
</reference>
<dbReference type="AlphaFoldDB" id="B7B656"/>
<name>B7B656_9BACT</name>
<keyword evidence="1" id="KW-1133">Transmembrane helix</keyword>
<dbReference type="EMBL" id="ABYH01000039">
    <property type="protein sequence ID" value="EEC98100.1"/>
    <property type="molecule type" value="Genomic_DNA"/>
</dbReference>
<dbReference type="PANTHER" id="PTHR22911">
    <property type="entry name" value="ACYL-MALONYL CONDENSING ENZYME-RELATED"/>
    <property type="match status" value="1"/>
</dbReference>
<feature type="transmembrane region" description="Helical" evidence="1">
    <location>
        <begin position="21"/>
        <end position="42"/>
    </location>
</feature>
<evidence type="ECO:0000256" key="1">
    <source>
        <dbReference type="SAM" id="Phobius"/>
    </source>
</evidence>
<evidence type="ECO:0000259" key="2">
    <source>
        <dbReference type="Pfam" id="PF00892"/>
    </source>
</evidence>
<dbReference type="GO" id="GO:0016020">
    <property type="term" value="C:membrane"/>
    <property type="evidence" value="ECO:0007669"/>
    <property type="project" value="InterPro"/>
</dbReference>
<dbReference type="InterPro" id="IPR037185">
    <property type="entry name" value="EmrE-like"/>
</dbReference>
<dbReference type="SUPFAM" id="SSF103481">
    <property type="entry name" value="Multidrug resistance efflux transporter EmrE"/>
    <property type="match status" value="2"/>
</dbReference>
<dbReference type="InterPro" id="IPR000620">
    <property type="entry name" value="EamA_dom"/>
</dbReference>
<dbReference type="HOGENOM" id="CLU_033863_15_3_10"/>
<feature type="transmembrane region" description="Helical" evidence="1">
    <location>
        <begin position="224"/>
        <end position="241"/>
    </location>
</feature>
<protein>
    <submittedName>
        <fullName evidence="3">Putative membrane protein</fullName>
    </submittedName>
</protein>
<feature type="transmembrane region" description="Helical" evidence="1">
    <location>
        <begin position="253"/>
        <end position="273"/>
    </location>
</feature>
<gene>
    <name evidence="3" type="ORF">PRABACTJOHN_00500</name>
</gene>
<reference evidence="3 4" key="1">
    <citation type="submission" date="2008-10" db="EMBL/GenBank/DDBJ databases">
        <title>Draft genome sequence of Parabacteroides johnsonii (DSM 18315).</title>
        <authorList>
            <person name="Sudarsanam P."/>
            <person name="Ley R."/>
            <person name="Guruge J."/>
            <person name="Turnbaugh P.J."/>
            <person name="Mahowald M."/>
            <person name="Liep D."/>
            <person name="Gordon J."/>
        </authorList>
    </citation>
    <scope>NUCLEOTIDE SEQUENCE [LARGE SCALE GENOMIC DNA]</scope>
    <source>
        <strain evidence="3 4">DSM 18315</strain>
    </source>
</reference>
<keyword evidence="1" id="KW-0812">Transmembrane</keyword>
<evidence type="ECO:0000313" key="4">
    <source>
        <dbReference type="Proteomes" id="UP000005510"/>
    </source>
</evidence>
<evidence type="ECO:0000313" key="3">
    <source>
        <dbReference type="EMBL" id="EEC98100.1"/>
    </source>
</evidence>
<comment type="caution">
    <text evidence="3">The sequence shown here is derived from an EMBL/GenBank/DDBJ whole genome shotgun (WGS) entry which is preliminary data.</text>
</comment>